<keyword evidence="2" id="KW-0238">DNA-binding</keyword>
<dbReference type="InterPro" id="IPR018060">
    <property type="entry name" value="HTH_AraC"/>
</dbReference>
<dbReference type="HOGENOM" id="CLU_047522_3_5_6"/>
<dbReference type="OrthoDB" id="5582699at2"/>
<accession>R4YKN2</accession>
<evidence type="ECO:0000256" key="1">
    <source>
        <dbReference type="ARBA" id="ARBA00023015"/>
    </source>
</evidence>
<evidence type="ECO:0000256" key="3">
    <source>
        <dbReference type="ARBA" id="ARBA00023163"/>
    </source>
</evidence>
<keyword evidence="6" id="KW-1185">Reference proteome</keyword>
<dbReference type="PANTHER" id="PTHR47894">
    <property type="entry name" value="HTH-TYPE TRANSCRIPTIONAL REGULATOR GADX"/>
    <property type="match status" value="1"/>
</dbReference>
<dbReference type="SMART" id="SM00342">
    <property type="entry name" value="HTH_ARAC"/>
    <property type="match status" value="1"/>
</dbReference>
<feature type="domain" description="HTH araC/xylS-type" evidence="4">
    <location>
        <begin position="250"/>
        <end position="347"/>
    </location>
</feature>
<dbReference type="AlphaFoldDB" id="R4YKN2"/>
<dbReference type="STRING" id="698738.OLEAN_C08210"/>
<dbReference type="InterPro" id="IPR009057">
    <property type="entry name" value="Homeodomain-like_sf"/>
</dbReference>
<evidence type="ECO:0000259" key="4">
    <source>
        <dbReference type="PROSITE" id="PS01124"/>
    </source>
</evidence>
<evidence type="ECO:0000313" key="5">
    <source>
        <dbReference type="EMBL" id="CCK74997.1"/>
    </source>
</evidence>
<dbReference type="PROSITE" id="PS01124">
    <property type="entry name" value="HTH_ARAC_FAMILY_2"/>
    <property type="match status" value="1"/>
</dbReference>
<reference evidence="5 6" key="1">
    <citation type="journal article" date="2013" name="Nat. Commun.">
        <title>Genome sequence and functional genomic analysis of the oil-degrading bacterium Oleispira antarctica.</title>
        <authorList>
            <person name="Kube M."/>
            <person name="Chernikova T.N."/>
            <person name="Al-Ramahi Y."/>
            <person name="Beloqui A."/>
            <person name="Lopez-Cortez N."/>
            <person name="Guazzaroni M.E."/>
            <person name="Heipieper H.J."/>
            <person name="Klages S."/>
            <person name="Kotsyurbenko O.R."/>
            <person name="Langer I."/>
            <person name="Nechitaylo T.Y."/>
            <person name="Lunsdorf H."/>
            <person name="Fernandez M."/>
            <person name="Juarez S."/>
            <person name="Ciordia S."/>
            <person name="Singer A."/>
            <person name="Kagan O."/>
            <person name="Egorova O."/>
            <person name="Petit P.A."/>
            <person name="Stogios P."/>
            <person name="Kim Y."/>
            <person name="Tchigvintsev A."/>
            <person name="Flick R."/>
            <person name="Denaro R."/>
            <person name="Genovese M."/>
            <person name="Albar J.P."/>
            <person name="Reva O.N."/>
            <person name="Martinez-Gomariz M."/>
            <person name="Tran H."/>
            <person name="Ferrer M."/>
            <person name="Savchenko A."/>
            <person name="Yakunin A.F."/>
            <person name="Yakimov M.M."/>
            <person name="Golyshina O.V."/>
            <person name="Reinhardt R."/>
            <person name="Golyshin P.N."/>
        </authorList>
    </citation>
    <scope>NUCLEOTIDE SEQUENCE [LARGE SCALE GENOMIC DNA]</scope>
</reference>
<dbReference type="EMBL" id="FO203512">
    <property type="protein sequence ID" value="CCK74997.1"/>
    <property type="molecule type" value="Genomic_DNA"/>
</dbReference>
<dbReference type="Proteomes" id="UP000032749">
    <property type="component" value="Chromosome"/>
</dbReference>
<dbReference type="KEGG" id="oai:OLEAN_C08210"/>
<dbReference type="GO" id="GO:0003700">
    <property type="term" value="F:DNA-binding transcription factor activity"/>
    <property type="evidence" value="ECO:0007669"/>
    <property type="project" value="InterPro"/>
</dbReference>
<evidence type="ECO:0000313" key="6">
    <source>
        <dbReference type="Proteomes" id="UP000032749"/>
    </source>
</evidence>
<proteinExistence type="predicted"/>
<dbReference type="PANTHER" id="PTHR47894:SF1">
    <property type="entry name" value="HTH-TYPE TRANSCRIPTIONAL REGULATOR VQSM"/>
    <property type="match status" value="1"/>
</dbReference>
<sequence>MNSPSIVLYENDAPIYSAHHHVALLIDLVQKKSNNTNTNQKISSHKLLSGTGLFYEDIINGEKNISGEQILRLIKNAQLFDKNNDLSFRWGHTLWPGHYDSFSQLLGNCQNLYQTLQVLSKHRLKLSPLITPIITQDSRYCYIHWRDAIGLGEQRKFVIESWMTGFSALCHARSKQKLPWHFGFSHIKPKYQEQYQVNLGDQLYFDLGIDVMAIDKAYLHQNWQHETTTAYNIALRQCQQNQTNAVTFIEQIFNYIQANIRQSLTLEEVATHFKMSSATFKRKLKKHNCRFQQLQDQTRLSTALYLYQCNGFNNSQVANYLNFNDMPNYRRAFKRWSGRTPNNLKQDLSMSSISLV</sequence>
<dbReference type="Gene3D" id="1.10.10.60">
    <property type="entry name" value="Homeodomain-like"/>
    <property type="match status" value="1"/>
</dbReference>
<evidence type="ECO:0000256" key="2">
    <source>
        <dbReference type="ARBA" id="ARBA00023125"/>
    </source>
</evidence>
<dbReference type="InterPro" id="IPR032687">
    <property type="entry name" value="AraC-type_N"/>
</dbReference>
<name>R4YKN2_OLEAN</name>
<dbReference type="GO" id="GO:0000976">
    <property type="term" value="F:transcription cis-regulatory region binding"/>
    <property type="evidence" value="ECO:0007669"/>
    <property type="project" value="TreeGrafter"/>
</dbReference>
<keyword evidence="3" id="KW-0804">Transcription</keyword>
<gene>
    <name evidence="5" type="ORF">OLEAN_C08210</name>
</gene>
<dbReference type="SUPFAM" id="SSF46689">
    <property type="entry name" value="Homeodomain-like"/>
    <property type="match status" value="1"/>
</dbReference>
<organism evidence="5 6">
    <name type="scientific">Oleispira antarctica RB-8</name>
    <dbReference type="NCBI Taxonomy" id="698738"/>
    <lineage>
        <taxon>Bacteria</taxon>
        <taxon>Pseudomonadati</taxon>
        <taxon>Pseudomonadota</taxon>
        <taxon>Gammaproteobacteria</taxon>
        <taxon>Oceanospirillales</taxon>
        <taxon>Oceanospirillaceae</taxon>
        <taxon>Oleispira</taxon>
    </lineage>
</organism>
<dbReference type="GO" id="GO:0005829">
    <property type="term" value="C:cytosol"/>
    <property type="evidence" value="ECO:0007669"/>
    <property type="project" value="TreeGrafter"/>
</dbReference>
<protein>
    <submittedName>
        <fullName evidence="5">Transcriptional regulator, AraC family</fullName>
    </submittedName>
</protein>
<dbReference type="Pfam" id="PF12625">
    <property type="entry name" value="Arabinose_bd"/>
    <property type="match status" value="1"/>
</dbReference>
<dbReference type="Pfam" id="PF12833">
    <property type="entry name" value="HTH_18"/>
    <property type="match status" value="1"/>
</dbReference>
<keyword evidence="1" id="KW-0805">Transcription regulation</keyword>